<dbReference type="RefSeq" id="WP_114646164.1">
    <property type="nucleotide sequence ID" value="NZ_QQNH01000014.1"/>
</dbReference>
<gene>
    <name evidence="1" type="ORF">DVH29_10665</name>
</gene>
<dbReference type="Proteomes" id="UP000253759">
    <property type="component" value="Unassembled WGS sequence"/>
</dbReference>
<protein>
    <submittedName>
        <fullName evidence="1">Uncharacterized protein</fullName>
    </submittedName>
</protein>
<dbReference type="AlphaFoldDB" id="A0A369W1Q6"/>
<proteinExistence type="predicted"/>
<sequence length="75" mass="8697">MACKQPDDDRQKTVCGQAHAVLDTLSRTRGLPLRLSLSIEEILERAWELAYFRQRRNTVLPFVPREKSRRDDTAA</sequence>
<comment type="caution">
    <text evidence="1">The sequence shown here is derived from an EMBL/GenBank/DDBJ whole genome shotgun (WGS) entry which is preliminary data.</text>
</comment>
<dbReference type="EMBL" id="QQNH01000014">
    <property type="protein sequence ID" value="RDE08616.1"/>
    <property type="molecule type" value="Genomic_DNA"/>
</dbReference>
<evidence type="ECO:0000313" key="1">
    <source>
        <dbReference type="EMBL" id="RDE08616.1"/>
    </source>
</evidence>
<keyword evidence="2" id="KW-1185">Reference proteome</keyword>
<reference evidence="2" key="1">
    <citation type="submission" date="2018-07" db="EMBL/GenBank/DDBJ databases">
        <authorList>
            <person name="Liu B.-T."/>
            <person name="Du Z."/>
        </authorList>
    </citation>
    <scope>NUCLEOTIDE SEQUENCE [LARGE SCALE GENOMIC DNA]</scope>
    <source>
        <strain evidence="2">XYN52</strain>
    </source>
</reference>
<name>A0A369W1Q6_9HYPH</name>
<dbReference type="OrthoDB" id="9956359at2"/>
<evidence type="ECO:0000313" key="2">
    <source>
        <dbReference type="Proteomes" id="UP000253759"/>
    </source>
</evidence>
<organism evidence="1 2">
    <name type="scientific">Pelagibacterium lacus</name>
    <dbReference type="NCBI Taxonomy" id="2282655"/>
    <lineage>
        <taxon>Bacteria</taxon>
        <taxon>Pseudomonadati</taxon>
        <taxon>Pseudomonadota</taxon>
        <taxon>Alphaproteobacteria</taxon>
        <taxon>Hyphomicrobiales</taxon>
        <taxon>Devosiaceae</taxon>
        <taxon>Pelagibacterium</taxon>
    </lineage>
</organism>
<accession>A0A369W1Q6</accession>